<proteinExistence type="predicted"/>
<evidence type="ECO:0000313" key="4">
    <source>
        <dbReference type="Proteomes" id="UP000256645"/>
    </source>
</evidence>
<keyword evidence="4" id="KW-1185">Reference proteome</keyword>
<evidence type="ECO:0000313" key="3">
    <source>
        <dbReference type="EMBL" id="RDW59729.1"/>
    </source>
</evidence>
<evidence type="ECO:0000256" key="1">
    <source>
        <dbReference type="PROSITE-ProRule" id="PRU00042"/>
    </source>
</evidence>
<dbReference type="EMBL" id="PDLM01000016">
    <property type="protein sequence ID" value="RDW59729.1"/>
    <property type="molecule type" value="Genomic_DNA"/>
</dbReference>
<dbReference type="Proteomes" id="UP000256645">
    <property type="component" value="Unassembled WGS sequence"/>
</dbReference>
<accession>A0A3D8QD47</accession>
<feature type="domain" description="C2H2-type" evidence="2">
    <location>
        <begin position="26"/>
        <end position="59"/>
    </location>
</feature>
<keyword evidence="1" id="KW-0479">Metal-binding</keyword>
<dbReference type="AlphaFoldDB" id="A0A3D8QD47"/>
<organism evidence="3 4">
    <name type="scientific">Coleophoma cylindrospora</name>
    <dbReference type="NCBI Taxonomy" id="1849047"/>
    <lineage>
        <taxon>Eukaryota</taxon>
        <taxon>Fungi</taxon>
        <taxon>Dikarya</taxon>
        <taxon>Ascomycota</taxon>
        <taxon>Pezizomycotina</taxon>
        <taxon>Leotiomycetes</taxon>
        <taxon>Helotiales</taxon>
        <taxon>Dermateaceae</taxon>
        <taxon>Coleophoma</taxon>
    </lineage>
</organism>
<evidence type="ECO:0000259" key="2">
    <source>
        <dbReference type="PROSITE" id="PS50157"/>
    </source>
</evidence>
<dbReference type="InterPro" id="IPR036236">
    <property type="entry name" value="Znf_C2H2_sf"/>
</dbReference>
<name>A0A3D8QD47_9HELO</name>
<dbReference type="GO" id="GO:0008270">
    <property type="term" value="F:zinc ion binding"/>
    <property type="evidence" value="ECO:0007669"/>
    <property type="project" value="UniProtKB-KW"/>
</dbReference>
<dbReference type="STRING" id="1849047.A0A3D8QD47"/>
<dbReference type="SUPFAM" id="SSF57667">
    <property type="entry name" value="beta-beta-alpha zinc fingers"/>
    <property type="match status" value="1"/>
</dbReference>
<reference evidence="3 4" key="1">
    <citation type="journal article" date="2018" name="IMA Fungus">
        <title>IMA Genome-F 9: Draft genome sequence of Annulohypoxylon stygium, Aspergillus mulundensis, Berkeleyomyces basicola (syn. Thielaviopsis basicola), Ceratocystis smalleyi, two Cercospora beticola strains, Coleophoma cylindrospora, Fusarium fracticaudum, Phialophora cf. hyalina, and Morchella septimelata.</title>
        <authorList>
            <person name="Wingfield B.D."/>
            <person name="Bills G.F."/>
            <person name="Dong Y."/>
            <person name="Huang W."/>
            <person name="Nel W.J."/>
            <person name="Swalarsk-Parry B.S."/>
            <person name="Vaghefi N."/>
            <person name="Wilken P.M."/>
            <person name="An Z."/>
            <person name="de Beer Z.W."/>
            <person name="De Vos L."/>
            <person name="Chen L."/>
            <person name="Duong T.A."/>
            <person name="Gao Y."/>
            <person name="Hammerbacher A."/>
            <person name="Kikkert J.R."/>
            <person name="Li Y."/>
            <person name="Li H."/>
            <person name="Li K."/>
            <person name="Li Q."/>
            <person name="Liu X."/>
            <person name="Ma X."/>
            <person name="Naidoo K."/>
            <person name="Pethybridge S.J."/>
            <person name="Sun J."/>
            <person name="Steenkamp E.T."/>
            <person name="van der Nest M.A."/>
            <person name="van Wyk S."/>
            <person name="Wingfield M.J."/>
            <person name="Xiong C."/>
            <person name="Yue Q."/>
            <person name="Zhang X."/>
        </authorList>
    </citation>
    <scope>NUCLEOTIDE SEQUENCE [LARGE SCALE GENOMIC DNA]</scope>
    <source>
        <strain evidence="3 4">BP6252</strain>
    </source>
</reference>
<dbReference type="Gene3D" id="3.30.160.60">
    <property type="entry name" value="Classic Zinc Finger"/>
    <property type="match status" value="1"/>
</dbReference>
<dbReference type="PROSITE" id="PS50157">
    <property type="entry name" value="ZINC_FINGER_C2H2_2"/>
    <property type="match status" value="1"/>
</dbReference>
<comment type="caution">
    <text evidence="3">The sequence shown here is derived from an EMBL/GenBank/DDBJ whole genome shotgun (WGS) entry which is preliminary data.</text>
</comment>
<sequence>MEKPETDIQIPWSQTSTTKVVSTDQHRCLFPLKNGSCRKVFSRPCDLRRHEKYHTKPVKCLKCKAGFASAKDLKRHVDRFSNWTGCHSTSTQETEGPRLKYLCPHPGCKHEVGAISDRHGFGKLQLGASCGFSRRDRWQAHLKNLHRLCKSEIEGLAKKGIPTAVYDDAEGFWELHAADGIVITEANLRIYRA</sequence>
<keyword evidence="1" id="KW-0862">Zinc</keyword>
<dbReference type="OrthoDB" id="8922241at2759"/>
<protein>
    <recommendedName>
        <fullName evidence="2">C2H2-type domain-containing protein</fullName>
    </recommendedName>
</protein>
<keyword evidence="1" id="KW-0863">Zinc-finger</keyword>
<dbReference type="InterPro" id="IPR013087">
    <property type="entry name" value="Znf_C2H2_type"/>
</dbReference>
<gene>
    <name evidence="3" type="ORF">BP6252_12816</name>
</gene>